<dbReference type="Proteomes" id="UP001500665">
    <property type="component" value="Unassembled WGS sequence"/>
</dbReference>
<sequence length="176" mass="18966">MADVGVRDAILSDTAAVAEIQILAWKAAYRPFMPAEPLAEMTASAEPWRERWAEAVTAPPSPRHRLLVAVADGLVTGFAAFAPASDPDLDPGTDAELVTLAVDPARAREGHGSRLLAAVADLLREHSFSTAFTWVFTEDAALRSFLEPAGWAPDGARRTLALERPVEMIRLHTSLV</sequence>
<dbReference type="PANTHER" id="PTHR43877">
    <property type="entry name" value="AMINOALKYLPHOSPHONATE N-ACETYLTRANSFERASE-RELATED-RELATED"/>
    <property type="match status" value="1"/>
</dbReference>
<keyword evidence="2" id="KW-0012">Acyltransferase</keyword>
<gene>
    <name evidence="4" type="ORF">GCM10009550_78060</name>
</gene>
<accession>A0ABN1S1V1</accession>
<protein>
    <recommendedName>
        <fullName evidence="3">N-acetyltransferase domain-containing protein</fullName>
    </recommendedName>
</protein>
<dbReference type="PROSITE" id="PS51186">
    <property type="entry name" value="GNAT"/>
    <property type="match status" value="1"/>
</dbReference>
<dbReference type="SUPFAM" id="SSF55729">
    <property type="entry name" value="Acyl-CoA N-acyltransferases (Nat)"/>
    <property type="match status" value="1"/>
</dbReference>
<reference evidence="4 5" key="1">
    <citation type="journal article" date="2019" name="Int. J. Syst. Evol. Microbiol.">
        <title>The Global Catalogue of Microorganisms (GCM) 10K type strain sequencing project: providing services to taxonomists for standard genome sequencing and annotation.</title>
        <authorList>
            <consortium name="The Broad Institute Genomics Platform"/>
            <consortium name="The Broad Institute Genome Sequencing Center for Infectious Disease"/>
            <person name="Wu L."/>
            <person name="Ma J."/>
        </authorList>
    </citation>
    <scope>NUCLEOTIDE SEQUENCE [LARGE SCALE GENOMIC DNA]</scope>
    <source>
        <strain evidence="4 5">JCM 10696</strain>
    </source>
</reference>
<dbReference type="RefSeq" id="WP_344247885.1">
    <property type="nucleotide sequence ID" value="NZ_BAAAHH010000074.1"/>
</dbReference>
<organism evidence="4 5">
    <name type="scientific">Actinocorallia libanotica</name>
    <dbReference type="NCBI Taxonomy" id="46162"/>
    <lineage>
        <taxon>Bacteria</taxon>
        <taxon>Bacillati</taxon>
        <taxon>Actinomycetota</taxon>
        <taxon>Actinomycetes</taxon>
        <taxon>Streptosporangiales</taxon>
        <taxon>Thermomonosporaceae</taxon>
        <taxon>Actinocorallia</taxon>
    </lineage>
</organism>
<name>A0ABN1S1V1_9ACTN</name>
<evidence type="ECO:0000313" key="4">
    <source>
        <dbReference type="EMBL" id="GAA0970379.1"/>
    </source>
</evidence>
<dbReference type="CDD" id="cd04301">
    <property type="entry name" value="NAT_SF"/>
    <property type="match status" value="1"/>
</dbReference>
<proteinExistence type="predicted"/>
<keyword evidence="1" id="KW-0808">Transferase</keyword>
<evidence type="ECO:0000259" key="3">
    <source>
        <dbReference type="PROSITE" id="PS51186"/>
    </source>
</evidence>
<evidence type="ECO:0000313" key="5">
    <source>
        <dbReference type="Proteomes" id="UP001500665"/>
    </source>
</evidence>
<dbReference type="InterPro" id="IPR000182">
    <property type="entry name" value="GNAT_dom"/>
</dbReference>
<dbReference type="EMBL" id="BAAAHH010000074">
    <property type="protein sequence ID" value="GAA0970379.1"/>
    <property type="molecule type" value="Genomic_DNA"/>
</dbReference>
<feature type="domain" description="N-acetyltransferase" evidence="3">
    <location>
        <begin position="4"/>
        <end position="173"/>
    </location>
</feature>
<evidence type="ECO:0000256" key="1">
    <source>
        <dbReference type="ARBA" id="ARBA00022679"/>
    </source>
</evidence>
<evidence type="ECO:0000256" key="2">
    <source>
        <dbReference type="ARBA" id="ARBA00023315"/>
    </source>
</evidence>
<dbReference type="InterPro" id="IPR050832">
    <property type="entry name" value="Bact_Acetyltransf"/>
</dbReference>
<keyword evidence="5" id="KW-1185">Reference proteome</keyword>
<comment type="caution">
    <text evidence="4">The sequence shown here is derived from an EMBL/GenBank/DDBJ whole genome shotgun (WGS) entry which is preliminary data.</text>
</comment>
<dbReference type="Pfam" id="PF00583">
    <property type="entry name" value="Acetyltransf_1"/>
    <property type="match status" value="1"/>
</dbReference>
<dbReference type="Gene3D" id="3.40.630.30">
    <property type="match status" value="1"/>
</dbReference>
<dbReference type="InterPro" id="IPR016181">
    <property type="entry name" value="Acyl_CoA_acyltransferase"/>
</dbReference>